<keyword evidence="8 10" id="KW-0862">Zinc</keyword>
<dbReference type="InterPro" id="IPR040546">
    <property type="entry name" value="Rege-1_UBA-like"/>
</dbReference>
<dbReference type="GO" id="GO:0036464">
    <property type="term" value="C:cytoplasmic ribonucleoprotein granule"/>
    <property type="evidence" value="ECO:0007669"/>
    <property type="project" value="TreeGrafter"/>
</dbReference>
<evidence type="ECO:0000256" key="3">
    <source>
        <dbReference type="ARBA" id="ARBA00022722"/>
    </source>
</evidence>
<evidence type="ECO:0000256" key="8">
    <source>
        <dbReference type="ARBA" id="ARBA00022833"/>
    </source>
</evidence>
<dbReference type="PANTHER" id="PTHR12876">
    <property type="entry name" value="N4BP1-RELATED"/>
    <property type="match status" value="1"/>
</dbReference>
<dbReference type="InterPro" id="IPR051101">
    <property type="entry name" value="ZC3H12/N4BP1_RNase_Reg"/>
</dbReference>
<dbReference type="PROSITE" id="PS50103">
    <property type="entry name" value="ZF_C3H1"/>
    <property type="match status" value="1"/>
</dbReference>
<dbReference type="CDD" id="cd18729">
    <property type="entry name" value="PIN_Zc3h12-like"/>
    <property type="match status" value="1"/>
</dbReference>
<keyword evidence="7" id="KW-0378">Hydrolase</keyword>
<dbReference type="GO" id="GO:0016787">
    <property type="term" value="F:hydrolase activity"/>
    <property type="evidence" value="ECO:0007669"/>
    <property type="project" value="UniProtKB-KW"/>
</dbReference>
<evidence type="ECO:0000313" key="14">
    <source>
        <dbReference type="RefSeq" id="XP_054830903.1"/>
    </source>
</evidence>
<comment type="similarity">
    <text evidence="2">Belongs to the ZC3H12 family.</text>
</comment>
<evidence type="ECO:0000256" key="7">
    <source>
        <dbReference type="ARBA" id="ARBA00022801"/>
    </source>
</evidence>
<dbReference type="GO" id="GO:0004521">
    <property type="term" value="F:RNA endonuclease activity"/>
    <property type="evidence" value="ECO:0007669"/>
    <property type="project" value="TreeGrafter"/>
</dbReference>
<comment type="cofactor">
    <cofactor evidence="1">
        <name>Mg(2+)</name>
        <dbReference type="ChEBI" id="CHEBI:18420"/>
    </cofactor>
</comment>
<feature type="domain" description="C3H1-type" evidence="12">
    <location>
        <begin position="249"/>
        <end position="280"/>
    </location>
</feature>
<feature type="region of interest" description="Disordered" evidence="11">
    <location>
        <begin position="299"/>
        <end position="351"/>
    </location>
</feature>
<dbReference type="GO" id="GO:0005634">
    <property type="term" value="C:nucleus"/>
    <property type="evidence" value="ECO:0007669"/>
    <property type="project" value="TreeGrafter"/>
</dbReference>
<gene>
    <name evidence="14" type="primary">ZC3H12D</name>
</gene>
<protein>
    <submittedName>
        <fullName evidence="14">Probable ribonuclease ZC3H12D isoform X2</fullName>
    </submittedName>
</protein>
<evidence type="ECO:0000259" key="12">
    <source>
        <dbReference type="PROSITE" id="PS50103"/>
    </source>
</evidence>
<dbReference type="GO" id="GO:0003729">
    <property type="term" value="F:mRNA binding"/>
    <property type="evidence" value="ECO:0007669"/>
    <property type="project" value="TreeGrafter"/>
</dbReference>
<reference evidence="14" key="1">
    <citation type="submission" date="2025-08" db="UniProtKB">
        <authorList>
            <consortium name="RefSeq"/>
        </authorList>
    </citation>
    <scope>IDENTIFICATION</scope>
    <source>
        <tissue evidence="14">Blood</tissue>
    </source>
</reference>
<keyword evidence="9" id="KW-0460">Magnesium</keyword>
<evidence type="ECO:0000256" key="2">
    <source>
        <dbReference type="ARBA" id="ARBA00010922"/>
    </source>
</evidence>
<dbReference type="RefSeq" id="XP_054830903.1">
    <property type="nucleotide sequence ID" value="XM_054974928.1"/>
</dbReference>
<dbReference type="InterPro" id="IPR000571">
    <property type="entry name" value="Znf_CCCH"/>
</dbReference>
<feature type="zinc finger region" description="C3H1-type" evidence="10">
    <location>
        <begin position="249"/>
        <end position="280"/>
    </location>
</feature>
<proteinExistence type="inferred from homology"/>
<evidence type="ECO:0000313" key="13">
    <source>
        <dbReference type="Proteomes" id="UP001190640"/>
    </source>
</evidence>
<keyword evidence="3" id="KW-0540">Nuclease</keyword>
<dbReference type="FunFam" id="3.40.50.11980:FF:000001">
    <property type="entry name" value="ZC3H12A isoform 1"/>
    <property type="match status" value="1"/>
</dbReference>
<keyword evidence="13" id="KW-1185">Reference proteome</keyword>
<evidence type="ECO:0000256" key="6">
    <source>
        <dbReference type="ARBA" id="ARBA00022771"/>
    </source>
</evidence>
<dbReference type="AlphaFoldDB" id="A0AA97J3Y1"/>
<organism evidence="13 14">
    <name type="scientific">Eublepharis macularius</name>
    <name type="common">Leopard gecko</name>
    <name type="synonym">Cyrtodactylus macularius</name>
    <dbReference type="NCBI Taxonomy" id="481883"/>
    <lineage>
        <taxon>Eukaryota</taxon>
        <taxon>Metazoa</taxon>
        <taxon>Chordata</taxon>
        <taxon>Craniata</taxon>
        <taxon>Vertebrata</taxon>
        <taxon>Euteleostomi</taxon>
        <taxon>Lepidosauria</taxon>
        <taxon>Squamata</taxon>
        <taxon>Bifurcata</taxon>
        <taxon>Gekkota</taxon>
        <taxon>Eublepharidae</taxon>
        <taxon>Eublepharinae</taxon>
        <taxon>Eublepharis</taxon>
    </lineage>
</organism>
<evidence type="ECO:0000256" key="5">
    <source>
        <dbReference type="ARBA" id="ARBA00022759"/>
    </source>
</evidence>
<dbReference type="CTD" id="340152"/>
<dbReference type="Pfam" id="PF11977">
    <property type="entry name" value="RNase_Zc3h12a"/>
    <property type="match status" value="1"/>
</dbReference>
<evidence type="ECO:0000256" key="11">
    <source>
        <dbReference type="SAM" id="MobiDB-lite"/>
    </source>
</evidence>
<dbReference type="InterPro" id="IPR021869">
    <property type="entry name" value="RNase_Zc3h12_NYN"/>
</dbReference>
<dbReference type="Proteomes" id="UP001190640">
    <property type="component" value="Chromosome 1"/>
</dbReference>
<evidence type="ECO:0000256" key="1">
    <source>
        <dbReference type="ARBA" id="ARBA00001946"/>
    </source>
</evidence>
<sequence length="591" mass="67464">MEAQQSKLEFFCKLGYSKEQVGKALQKLGREASENDLLQELIQMGSRTQEPEKWMQPFHSKSVAQGQGSCRGPSILLQSTEEASKPATDLRPIVIDGSNVAMSHGNKEVFSCMGIQLVVDWFKNRGHKYIKVFVPSWRKEPTRFDNPVTDQHILQKLAKQAILIYTPSRKMKGKRMVCYDDRYIVKLAYEQDGVIVSNDNFRDLQNENPEWKWFIEQRLLMYSFVNDIFMPPDDPLGRHGPSLASFLSKKPLMPEPKWLLCPYGKKCTYGNKCKFYHPERVNCDQISVADELRAQTKSYSLTQRSEKEKLRINPPPSKGRNTSSSVWPREDSVTGRKSSSAHNFEELHTNSPQWEDDIRNSASDWPSIHQGSWQHDSTALQEGQEKHTEAMLQQLSALSLSTQYSGNILGSPGKYEDMVDDQYKAHYLKHSAPLPCRSQCLDCPCLPRRNIQGLGVCQDENESGLRPLLQFCRMQTPGAMQPPQIPGFVRQGVKAQPERQHSSLTLSSNLFSDNMHGDMQHSGNLKSRSYDQFHWLDFSQFGGAKFYLCPSDTESEQNVTVNSFCGEQWHIQQAPCSSCLYKLCPLHTLMF</sequence>
<evidence type="ECO:0000256" key="10">
    <source>
        <dbReference type="PROSITE-ProRule" id="PRU00723"/>
    </source>
</evidence>
<dbReference type="Pfam" id="PF18039">
    <property type="entry name" value="UBA_6"/>
    <property type="match status" value="1"/>
</dbReference>
<dbReference type="Gene3D" id="3.40.50.11980">
    <property type="match status" value="1"/>
</dbReference>
<name>A0AA97J3Y1_EUBMA</name>
<accession>A0AA97J3Y1</accession>
<keyword evidence="5" id="KW-0255">Endonuclease</keyword>
<dbReference type="PANTHER" id="PTHR12876:SF11">
    <property type="entry name" value="RIBONUCLEASE ZC3H12D-RELATED"/>
    <property type="match status" value="1"/>
</dbReference>
<dbReference type="GO" id="GO:0008270">
    <property type="term" value="F:zinc ion binding"/>
    <property type="evidence" value="ECO:0007669"/>
    <property type="project" value="UniProtKB-KW"/>
</dbReference>
<dbReference type="GeneID" id="129326583"/>
<evidence type="ECO:0000256" key="4">
    <source>
        <dbReference type="ARBA" id="ARBA00022723"/>
    </source>
</evidence>
<keyword evidence="4 10" id="KW-0479">Metal-binding</keyword>
<evidence type="ECO:0000256" key="9">
    <source>
        <dbReference type="ARBA" id="ARBA00022842"/>
    </source>
</evidence>
<keyword evidence="6 10" id="KW-0863">Zinc-finger</keyword>